<comment type="similarity">
    <text evidence="1">Belongs to the DedA family.</text>
</comment>
<dbReference type="GO" id="GO:0005886">
    <property type="term" value="C:plasma membrane"/>
    <property type="evidence" value="ECO:0007669"/>
    <property type="project" value="TreeGrafter"/>
</dbReference>
<dbReference type="Pfam" id="PF09335">
    <property type="entry name" value="VTT_dom"/>
    <property type="match status" value="1"/>
</dbReference>
<dbReference type="PANTHER" id="PTHR42709:SF11">
    <property type="entry name" value="DEDA FAMILY PROTEIN"/>
    <property type="match status" value="1"/>
</dbReference>
<feature type="transmembrane region" description="Helical" evidence="2">
    <location>
        <begin position="47"/>
        <end position="69"/>
    </location>
</feature>
<evidence type="ECO:0000259" key="3">
    <source>
        <dbReference type="Pfam" id="PF09335"/>
    </source>
</evidence>
<sequence>MGTEQILSVLEQYGVWGLALMTFLDSFISPIPPEVLFIPLCLVNPEVALGLASITTTVSVIGAMVGYWVGQKGGRPLLLRFFRREKIARAEDIINAYGAMAVLIAAFTPIPFKLITITSGVLDLPLKKLVFWSTLGRAARFFLEAWLIMVFGRAAVNFLESSNFAILTLVIAFLGLALYVAWLVYRKRTG</sequence>
<keyword evidence="2" id="KW-0472">Membrane</keyword>
<dbReference type="InterPro" id="IPR032816">
    <property type="entry name" value="VTT_dom"/>
</dbReference>
<gene>
    <name evidence="4" type="ORF">LX24_02609</name>
</gene>
<organism evidence="4 5">
    <name type="scientific">Desulfallas thermosapovorans DSM 6562</name>
    <dbReference type="NCBI Taxonomy" id="1121431"/>
    <lineage>
        <taxon>Bacteria</taxon>
        <taxon>Bacillati</taxon>
        <taxon>Bacillota</taxon>
        <taxon>Clostridia</taxon>
        <taxon>Eubacteriales</taxon>
        <taxon>Desulfallaceae</taxon>
        <taxon>Desulfallas</taxon>
    </lineage>
</organism>
<evidence type="ECO:0000313" key="5">
    <source>
        <dbReference type="Proteomes" id="UP000323166"/>
    </source>
</evidence>
<protein>
    <submittedName>
        <fullName evidence="4">Undecaprenyl-diphosphatase</fullName>
    </submittedName>
</protein>
<dbReference type="PANTHER" id="PTHR42709">
    <property type="entry name" value="ALKALINE PHOSPHATASE LIKE PROTEIN"/>
    <property type="match status" value="1"/>
</dbReference>
<feature type="domain" description="VTT" evidence="3">
    <location>
        <begin position="34"/>
        <end position="145"/>
    </location>
</feature>
<name>A0A5S4ZN80_9FIRM</name>
<feature type="transmembrane region" description="Helical" evidence="2">
    <location>
        <begin position="90"/>
        <end position="110"/>
    </location>
</feature>
<dbReference type="AlphaFoldDB" id="A0A5S4ZN80"/>
<reference evidence="4 5" key="1">
    <citation type="submission" date="2019-07" db="EMBL/GenBank/DDBJ databases">
        <title>Genomic Encyclopedia of Type Strains, Phase I: the one thousand microbial genomes (KMG-I) project.</title>
        <authorList>
            <person name="Kyrpides N."/>
        </authorList>
    </citation>
    <scope>NUCLEOTIDE SEQUENCE [LARGE SCALE GENOMIC DNA]</scope>
    <source>
        <strain evidence="4 5">DSM 6562</strain>
    </source>
</reference>
<dbReference type="InterPro" id="IPR051311">
    <property type="entry name" value="DedA_domain"/>
</dbReference>
<keyword evidence="2" id="KW-0812">Transmembrane</keyword>
<accession>A0A5S4ZN80</accession>
<evidence type="ECO:0000256" key="1">
    <source>
        <dbReference type="ARBA" id="ARBA00010792"/>
    </source>
</evidence>
<feature type="transmembrane region" description="Helical" evidence="2">
    <location>
        <begin position="164"/>
        <end position="185"/>
    </location>
</feature>
<keyword evidence="5" id="KW-1185">Reference proteome</keyword>
<keyword evidence="2" id="KW-1133">Transmembrane helix</keyword>
<proteinExistence type="inferred from homology"/>
<dbReference type="RefSeq" id="WP_243131744.1">
    <property type="nucleotide sequence ID" value="NZ_VNHM01000018.1"/>
</dbReference>
<comment type="caution">
    <text evidence="4">The sequence shown here is derived from an EMBL/GenBank/DDBJ whole genome shotgun (WGS) entry which is preliminary data.</text>
</comment>
<dbReference type="Proteomes" id="UP000323166">
    <property type="component" value="Unassembled WGS sequence"/>
</dbReference>
<evidence type="ECO:0000313" key="4">
    <source>
        <dbReference type="EMBL" id="TYO93809.1"/>
    </source>
</evidence>
<evidence type="ECO:0000256" key="2">
    <source>
        <dbReference type="SAM" id="Phobius"/>
    </source>
</evidence>
<dbReference type="EMBL" id="VNHM01000018">
    <property type="protein sequence ID" value="TYO93809.1"/>
    <property type="molecule type" value="Genomic_DNA"/>
</dbReference>